<evidence type="ECO:0000313" key="1">
    <source>
        <dbReference type="EnsemblPlants" id="OMERI01G25660.1"/>
    </source>
</evidence>
<protein>
    <submittedName>
        <fullName evidence="1">Uncharacterized protein</fullName>
    </submittedName>
</protein>
<dbReference type="AlphaFoldDB" id="A0A0E0C6N4"/>
<reference evidence="1" key="2">
    <citation type="submission" date="2018-05" db="EMBL/GenBank/DDBJ databases">
        <title>OmerRS3 (Oryza meridionalis Reference Sequence Version 3).</title>
        <authorList>
            <person name="Zhang J."/>
            <person name="Kudrna D."/>
            <person name="Lee S."/>
            <person name="Talag J."/>
            <person name="Welchert J."/>
            <person name="Wing R.A."/>
        </authorList>
    </citation>
    <scope>NUCLEOTIDE SEQUENCE [LARGE SCALE GENOMIC DNA]</scope>
    <source>
        <strain evidence="1">cv. OR44</strain>
    </source>
</reference>
<reference evidence="1" key="1">
    <citation type="submission" date="2015-04" db="UniProtKB">
        <authorList>
            <consortium name="EnsemblPlants"/>
        </authorList>
    </citation>
    <scope>IDENTIFICATION</scope>
</reference>
<dbReference type="Gramene" id="OMERI01G25660.1">
    <property type="protein sequence ID" value="OMERI01G25660.1"/>
    <property type="gene ID" value="OMERI01G25660"/>
</dbReference>
<organism evidence="1">
    <name type="scientific">Oryza meridionalis</name>
    <dbReference type="NCBI Taxonomy" id="40149"/>
    <lineage>
        <taxon>Eukaryota</taxon>
        <taxon>Viridiplantae</taxon>
        <taxon>Streptophyta</taxon>
        <taxon>Embryophyta</taxon>
        <taxon>Tracheophyta</taxon>
        <taxon>Spermatophyta</taxon>
        <taxon>Magnoliopsida</taxon>
        <taxon>Liliopsida</taxon>
        <taxon>Poales</taxon>
        <taxon>Poaceae</taxon>
        <taxon>BOP clade</taxon>
        <taxon>Oryzoideae</taxon>
        <taxon>Oryzeae</taxon>
        <taxon>Oryzinae</taxon>
        <taxon>Oryza</taxon>
    </lineage>
</organism>
<sequence>MPAIRWPRTCVWDVEETGNRWIQEVGEPIWRGSSMICGIGVPFRTAAVSSTAGAAGSAVWRASRKLHPTSSFAFLEGACSEALLSLCEAVKGIGAGFLEDAATSIPLRHSYAALLAGNSTRKFNNVCFCVKDTKVTPDIKNYTDIIGQFLLQASSTL</sequence>
<accession>A0A0E0C6N4</accession>
<name>A0A0E0C6N4_9ORYZ</name>
<dbReference type="Proteomes" id="UP000008021">
    <property type="component" value="Chromosome 1"/>
</dbReference>
<proteinExistence type="predicted"/>
<evidence type="ECO:0000313" key="2">
    <source>
        <dbReference type="Proteomes" id="UP000008021"/>
    </source>
</evidence>
<dbReference type="EnsemblPlants" id="OMERI01G25660.1">
    <property type="protein sequence ID" value="OMERI01G25660.1"/>
    <property type="gene ID" value="OMERI01G25660"/>
</dbReference>
<keyword evidence="2" id="KW-1185">Reference proteome</keyword>
<dbReference type="HOGENOM" id="CLU_141888_0_0_1"/>